<evidence type="ECO:0000256" key="7">
    <source>
        <dbReference type="ARBA" id="ARBA00022898"/>
    </source>
</evidence>
<dbReference type="EMBL" id="CP061800">
    <property type="protein sequence ID" value="QTA90349.1"/>
    <property type="molecule type" value="Genomic_DNA"/>
</dbReference>
<organism evidence="13 14">
    <name type="scientific">Desulfonema magnum</name>
    <dbReference type="NCBI Taxonomy" id="45655"/>
    <lineage>
        <taxon>Bacteria</taxon>
        <taxon>Pseudomonadati</taxon>
        <taxon>Thermodesulfobacteriota</taxon>
        <taxon>Desulfobacteria</taxon>
        <taxon>Desulfobacterales</taxon>
        <taxon>Desulfococcaceae</taxon>
        <taxon>Desulfonema</taxon>
    </lineage>
</organism>
<evidence type="ECO:0000256" key="9">
    <source>
        <dbReference type="ARBA" id="ARBA00048798"/>
    </source>
</evidence>
<comment type="pathway">
    <text evidence="2">Amino-acid biosynthesis; L-isoleucine biosynthesis; L-isoleucine from 2-oxobutanoate: step 4/4.</text>
</comment>
<accession>A0A975BR66</accession>
<dbReference type="InterPro" id="IPR043132">
    <property type="entry name" value="BCAT-like_C"/>
</dbReference>
<comment type="catalytic activity">
    <reaction evidence="10">
        <text>L-leucine + 2-oxoglutarate = 4-methyl-2-oxopentanoate + L-glutamate</text>
        <dbReference type="Rhea" id="RHEA:18321"/>
        <dbReference type="ChEBI" id="CHEBI:16810"/>
        <dbReference type="ChEBI" id="CHEBI:17865"/>
        <dbReference type="ChEBI" id="CHEBI:29985"/>
        <dbReference type="ChEBI" id="CHEBI:57427"/>
        <dbReference type="EC" id="2.6.1.42"/>
    </reaction>
</comment>
<dbReference type="KEGG" id="dmm:dnm_064100"/>
<evidence type="ECO:0000256" key="10">
    <source>
        <dbReference type="ARBA" id="ARBA00049229"/>
    </source>
</evidence>
<name>A0A975BR66_9BACT</name>
<dbReference type="Pfam" id="PF01063">
    <property type="entry name" value="Aminotran_4"/>
    <property type="match status" value="1"/>
</dbReference>
<dbReference type="InterPro" id="IPR050571">
    <property type="entry name" value="Class-IV_PLP-Dep_Aminotrnsfr"/>
</dbReference>
<comment type="catalytic activity">
    <reaction evidence="8">
        <text>L-valine + 2-oxoglutarate = 3-methyl-2-oxobutanoate + L-glutamate</text>
        <dbReference type="Rhea" id="RHEA:24813"/>
        <dbReference type="ChEBI" id="CHEBI:11851"/>
        <dbReference type="ChEBI" id="CHEBI:16810"/>
        <dbReference type="ChEBI" id="CHEBI:29985"/>
        <dbReference type="ChEBI" id="CHEBI:57762"/>
        <dbReference type="EC" id="2.6.1.42"/>
    </reaction>
</comment>
<dbReference type="RefSeq" id="WP_207678591.1">
    <property type="nucleotide sequence ID" value="NZ_CP061800.1"/>
</dbReference>
<keyword evidence="7 12" id="KW-0663">Pyridoxal phosphate</keyword>
<dbReference type="GO" id="GO:0004084">
    <property type="term" value="F:branched-chain-amino-acid transaminase activity"/>
    <property type="evidence" value="ECO:0007669"/>
    <property type="project" value="UniProtKB-EC"/>
</dbReference>
<dbReference type="Gene3D" id="3.30.470.10">
    <property type="match status" value="1"/>
</dbReference>
<evidence type="ECO:0000256" key="3">
    <source>
        <dbReference type="ARBA" id="ARBA00004931"/>
    </source>
</evidence>
<dbReference type="SUPFAM" id="SSF56752">
    <property type="entry name" value="D-aminoacid aminotransferase-like PLP-dependent enzymes"/>
    <property type="match status" value="1"/>
</dbReference>
<evidence type="ECO:0000256" key="2">
    <source>
        <dbReference type="ARBA" id="ARBA00004824"/>
    </source>
</evidence>
<dbReference type="AlphaFoldDB" id="A0A975BR66"/>
<dbReference type="InterPro" id="IPR043131">
    <property type="entry name" value="BCAT-like_N"/>
</dbReference>
<evidence type="ECO:0000313" key="13">
    <source>
        <dbReference type="EMBL" id="QTA90349.1"/>
    </source>
</evidence>
<evidence type="ECO:0000313" key="14">
    <source>
        <dbReference type="Proteomes" id="UP000663722"/>
    </source>
</evidence>
<dbReference type="InterPro" id="IPR018300">
    <property type="entry name" value="Aminotrans_IV_CS"/>
</dbReference>
<comment type="similarity">
    <text evidence="5 11">Belongs to the class-IV pyridoxal-phosphate-dependent aminotransferase family.</text>
</comment>
<keyword evidence="14" id="KW-1185">Reference proteome</keyword>
<dbReference type="PANTHER" id="PTHR42743">
    <property type="entry name" value="AMINO-ACID AMINOTRANSFERASE"/>
    <property type="match status" value="1"/>
</dbReference>
<sequence>MKREAVSDFLIVNHKIHSTENTDIFDRIKGLSIYEVLRITDGVPLFAEEHIKRMKRSAGLAGVHIRKTEMEIIEEISILVKKNQCKDINVKLIWTLSEEKEFFLIYFIRPEYPNQDAYTRGIHTILFQGERKKPHIKIVCGSFREKITKARKKAGAYEALLVDERGYITEGSRSNIFFLKKGKIHTPPSGTVLLGVTREHVVGICNTLKMEISEAPFHIDEISEIEGAFITGTTVDVLPIGSVDNKKIPSASHSAVQKIAEHYDKEVKAYVARRKKRNSA</sequence>
<protein>
    <recommendedName>
        <fullName evidence="6">branched-chain-amino-acid transaminase</fullName>
        <ecNumber evidence="6">2.6.1.42</ecNumber>
    </recommendedName>
</protein>
<comment type="catalytic activity">
    <reaction evidence="9">
        <text>L-isoleucine + 2-oxoglutarate = (S)-3-methyl-2-oxopentanoate + L-glutamate</text>
        <dbReference type="Rhea" id="RHEA:24801"/>
        <dbReference type="ChEBI" id="CHEBI:16810"/>
        <dbReference type="ChEBI" id="CHEBI:29985"/>
        <dbReference type="ChEBI" id="CHEBI:35146"/>
        <dbReference type="ChEBI" id="CHEBI:58045"/>
        <dbReference type="EC" id="2.6.1.42"/>
    </reaction>
</comment>
<dbReference type="InterPro" id="IPR036038">
    <property type="entry name" value="Aminotransferase-like"/>
</dbReference>
<comment type="pathway">
    <text evidence="3">Amino-acid biosynthesis; L-valine biosynthesis; L-valine from pyruvate: step 4/4.</text>
</comment>
<evidence type="ECO:0000256" key="8">
    <source>
        <dbReference type="ARBA" id="ARBA00048212"/>
    </source>
</evidence>
<keyword evidence="13" id="KW-0808">Transferase</keyword>
<reference evidence="13" key="1">
    <citation type="journal article" date="2021" name="Microb. Physiol.">
        <title>Proteogenomic Insights into the Physiology of Marine, Sulfate-Reducing, Filamentous Desulfonema limicola and Desulfonema magnum.</title>
        <authorList>
            <person name="Schnaars V."/>
            <person name="Wohlbrand L."/>
            <person name="Scheve S."/>
            <person name="Hinrichs C."/>
            <person name="Reinhardt R."/>
            <person name="Rabus R."/>
        </authorList>
    </citation>
    <scope>NUCLEOTIDE SEQUENCE</scope>
    <source>
        <strain evidence="13">4be13</strain>
    </source>
</reference>
<dbReference type="Proteomes" id="UP000663722">
    <property type="component" value="Chromosome"/>
</dbReference>
<comment type="pathway">
    <text evidence="4">Amino-acid biosynthesis; L-leucine biosynthesis; L-leucine from 3-methyl-2-oxobutanoate: step 4/4.</text>
</comment>
<evidence type="ECO:0000256" key="6">
    <source>
        <dbReference type="ARBA" id="ARBA00013053"/>
    </source>
</evidence>
<evidence type="ECO:0000256" key="1">
    <source>
        <dbReference type="ARBA" id="ARBA00001933"/>
    </source>
</evidence>
<evidence type="ECO:0000256" key="11">
    <source>
        <dbReference type="RuleBase" id="RU004106"/>
    </source>
</evidence>
<dbReference type="EC" id="2.6.1.42" evidence="6"/>
<dbReference type="GO" id="GO:0046394">
    <property type="term" value="P:carboxylic acid biosynthetic process"/>
    <property type="evidence" value="ECO:0007669"/>
    <property type="project" value="UniProtKB-ARBA"/>
</dbReference>
<dbReference type="InterPro" id="IPR001544">
    <property type="entry name" value="Aminotrans_IV"/>
</dbReference>
<dbReference type="Gene3D" id="3.20.10.10">
    <property type="entry name" value="D-amino Acid Aminotransferase, subunit A, domain 2"/>
    <property type="match status" value="1"/>
</dbReference>
<keyword evidence="13" id="KW-0032">Aminotransferase</keyword>
<comment type="cofactor">
    <cofactor evidence="1 12">
        <name>pyridoxal 5'-phosphate</name>
        <dbReference type="ChEBI" id="CHEBI:597326"/>
    </cofactor>
</comment>
<dbReference type="CDD" id="cd00449">
    <property type="entry name" value="PLPDE_IV"/>
    <property type="match status" value="1"/>
</dbReference>
<evidence type="ECO:0000256" key="12">
    <source>
        <dbReference type="RuleBase" id="RU004516"/>
    </source>
</evidence>
<evidence type="ECO:0000256" key="4">
    <source>
        <dbReference type="ARBA" id="ARBA00005072"/>
    </source>
</evidence>
<proteinExistence type="inferred from homology"/>
<dbReference type="PANTHER" id="PTHR42743:SF11">
    <property type="entry name" value="AMINODEOXYCHORISMATE LYASE"/>
    <property type="match status" value="1"/>
</dbReference>
<dbReference type="PROSITE" id="PS00770">
    <property type="entry name" value="AA_TRANSFER_CLASS_4"/>
    <property type="match status" value="1"/>
</dbReference>
<evidence type="ECO:0000256" key="5">
    <source>
        <dbReference type="ARBA" id="ARBA00009320"/>
    </source>
</evidence>
<dbReference type="GO" id="GO:0005829">
    <property type="term" value="C:cytosol"/>
    <property type="evidence" value="ECO:0007669"/>
    <property type="project" value="TreeGrafter"/>
</dbReference>
<gene>
    <name evidence="13" type="ORF">dnm_064100</name>
</gene>